<feature type="compositionally biased region" description="Basic and acidic residues" evidence="10">
    <location>
        <begin position="84"/>
        <end position="100"/>
    </location>
</feature>
<feature type="compositionally biased region" description="Low complexity" evidence="10">
    <location>
        <begin position="104"/>
        <end position="121"/>
    </location>
</feature>
<keyword evidence="7" id="KW-0653">Protein transport</keyword>
<dbReference type="NCBIfam" id="TIGR01352">
    <property type="entry name" value="tonB_Cterm"/>
    <property type="match status" value="1"/>
</dbReference>
<evidence type="ECO:0000256" key="10">
    <source>
        <dbReference type="SAM" id="MobiDB-lite"/>
    </source>
</evidence>
<dbReference type="GO" id="GO:0015031">
    <property type="term" value="P:protein transport"/>
    <property type="evidence" value="ECO:0007669"/>
    <property type="project" value="UniProtKB-KW"/>
</dbReference>
<dbReference type="PROSITE" id="PS52015">
    <property type="entry name" value="TONB_CTD"/>
    <property type="match status" value="1"/>
</dbReference>
<name>A0A644URI6_9ZZZZ</name>
<dbReference type="AlphaFoldDB" id="A0A644URI6"/>
<evidence type="ECO:0000313" key="12">
    <source>
        <dbReference type="EMBL" id="MPL81355.1"/>
    </source>
</evidence>
<comment type="similarity">
    <text evidence="2">Belongs to the TonB family.</text>
</comment>
<keyword evidence="3" id="KW-0813">Transport</keyword>
<keyword evidence="4" id="KW-1003">Cell membrane</keyword>
<feature type="region of interest" description="Disordered" evidence="10">
    <location>
        <begin position="51"/>
        <end position="129"/>
    </location>
</feature>
<comment type="subcellular location">
    <subcellularLocation>
        <location evidence="1">Cell inner membrane</location>
        <topology evidence="1">Single-pass membrane protein</topology>
        <orientation evidence="1">Periplasmic side</orientation>
    </subcellularLocation>
</comment>
<dbReference type="PANTHER" id="PTHR33446">
    <property type="entry name" value="PROTEIN TONB-RELATED"/>
    <property type="match status" value="1"/>
</dbReference>
<keyword evidence="9" id="KW-0472">Membrane</keyword>
<keyword evidence="6" id="KW-0812">Transmembrane</keyword>
<dbReference type="SUPFAM" id="SSF74653">
    <property type="entry name" value="TolA/TonB C-terminal domain"/>
    <property type="match status" value="1"/>
</dbReference>
<dbReference type="GO" id="GO:0031992">
    <property type="term" value="F:energy transducer activity"/>
    <property type="evidence" value="ECO:0007669"/>
    <property type="project" value="InterPro"/>
</dbReference>
<evidence type="ECO:0000256" key="4">
    <source>
        <dbReference type="ARBA" id="ARBA00022475"/>
    </source>
</evidence>
<evidence type="ECO:0000256" key="8">
    <source>
        <dbReference type="ARBA" id="ARBA00022989"/>
    </source>
</evidence>
<evidence type="ECO:0000256" key="3">
    <source>
        <dbReference type="ARBA" id="ARBA00022448"/>
    </source>
</evidence>
<comment type="caution">
    <text evidence="12">The sequence shown here is derived from an EMBL/GenBank/DDBJ whole genome shotgun (WGS) entry which is preliminary data.</text>
</comment>
<feature type="domain" description="TonB C-terminal" evidence="11">
    <location>
        <begin position="140"/>
        <end position="230"/>
    </location>
</feature>
<accession>A0A644URI6</accession>
<evidence type="ECO:0000259" key="11">
    <source>
        <dbReference type="PROSITE" id="PS52015"/>
    </source>
</evidence>
<keyword evidence="8" id="KW-1133">Transmembrane helix</keyword>
<evidence type="ECO:0000256" key="6">
    <source>
        <dbReference type="ARBA" id="ARBA00022692"/>
    </source>
</evidence>
<dbReference type="InterPro" id="IPR006260">
    <property type="entry name" value="TonB/TolA_C"/>
</dbReference>
<dbReference type="GO" id="GO:0030288">
    <property type="term" value="C:outer membrane-bounded periplasmic space"/>
    <property type="evidence" value="ECO:0007669"/>
    <property type="project" value="InterPro"/>
</dbReference>
<evidence type="ECO:0000256" key="2">
    <source>
        <dbReference type="ARBA" id="ARBA00006555"/>
    </source>
</evidence>
<dbReference type="GO" id="GO:0005886">
    <property type="term" value="C:plasma membrane"/>
    <property type="evidence" value="ECO:0007669"/>
    <property type="project" value="UniProtKB-SubCell"/>
</dbReference>
<dbReference type="GO" id="GO:0015891">
    <property type="term" value="P:siderophore transport"/>
    <property type="evidence" value="ECO:0007669"/>
    <property type="project" value="InterPro"/>
</dbReference>
<organism evidence="12">
    <name type="scientific">bioreactor metagenome</name>
    <dbReference type="NCBI Taxonomy" id="1076179"/>
    <lineage>
        <taxon>unclassified sequences</taxon>
        <taxon>metagenomes</taxon>
        <taxon>ecological metagenomes</taxon>
    </lineage>
</organism>
<gene>
    <name evidence="12" type="ORF">SDC9_27272</name>
</gene>
<evidence type="ECO:0000256" key="7">
    <source>
        <dbReference type="ARBA" id="ARBA00022927"/>
    </source>
</evidence>
<dbReference type="Gene3D" id="3.30.1150.10">
    <property type="match status" value="1"/>
</dbReference>
<evidence type="ECO:0000256" key="5">
    <source>
        <dbReference type="ARBA" id="ARBA00022519"/>
    </source>
</evidence>
<evidence type="ECO:0000256" key="9">
    <source>
        <dbReference type="ARBA" id="ARBA00023136"/>
    </source>
</evidence>
<protein>
    <recommendedName>
        <fullName evidence="11">TonB C-terminal domain-containing protein</fullName>
    </recommendedName>
</protein>
<dbReference type="EMBL" id="VSSQ01000149">
    <property type="protein sequence ID" value="MPL81355.1"/>
    <property type="molecule type" value="Genomic_DNA"/>
</dbReference>
<dbReference type="InterPro" id="IPR037682">
    <property type="entry name" value="TonB_C"/>
</dbReference>
<sequence>MKPVENSIPLAFSLCAHGLLLVGMLLLAHTQTASQEKVYRVALAEMASAPSLPQPPAAVEPPAPPPPPASKVEDSQAKPAPEIPKPDVKKISPKKQDAPIKKSQTVTPPVQPNPQVTPQTTAAGPQARNIGGLNAYESDALDQRPGITKRVEPEYPAKARRMNIQGKVAVQMVIDTSGMPRNCSVVRADPSGYFEDAAIAAASSMRFTPGKLKGQPVNTLVLLPFTFRLR</sequence>
<reference evidence="12" key="1">
    <citation type="submission" date="2019-08" db="EMBL/GenBank/DDBJ databases">
        <authorList>
            <person name="Kucharzyk K."/>
            <person name="Murdoch R.W."/>
            <person name="Higgins S."/>
            <person name="Loffler F."/>
        </authorList>
    </citation>
    <scope>NUCLEOTIDE SEQUENCE</scope>
</reference>
<keyword evidence="5" id="KW-0997">Cell inner membrane</keyword>
<dbReference type="InterPro" id="IPR003538">
    <property type="entry name" value="TonB"/>
</dbReference>
<proteinExistence type="inferred from homology"/>
<dbReference type="GO" id="GO:0055085">
    <property type="term" value="P:transmembrane transport"/>
    <property type="evidence" value="ECO:0007669"/>
    <property type="project" value="InterPro"/>
</dbReference>
<dbReference type="PRINTS" id="PR01374">
    <property type="entry name" value="TONBPROTEIN"/>
</dbReference>
<evidence type="ECO:0000256" key="1">
    <source>
        <dbReference type="ARBA" id="ARBA00004383"/>
    </source>
</evidence>
<feature type="compositionally biased region" description="Pro residues" evidence="10">
    <location>
        <begin position="52"/>
        <end position="69"/>
    </location>
</feature>
<dbReference type="InterPro" id="IPR051045">
    <property type="entry name" value="TonB-dependent_transducer"/>
</dbReference>
<dbReference type="Pfam" id="PF03544">
    <property type="entry name" value="TonB_C"/>
    <property type="match status" value="1"/>
</dbReference>